<proteinExistence type="predicted"/>
<feature type="compositionally biased region" description="Low complexity" evidence="1">
    <location>
        <begin position="352"/>
        <end position="375"/>
    </location>
</feature>
<feature type="region of interest" description="Disordered" evidence="1">
    <location>
        <begin position="323"/>
        <end position="402"/>
    </location>
</feature>
<comment type="caution">
    <text evidence="2">The sequence shown here is derived from an EMBL/GenBank/DDBJ whole genome shotgun (WGS) entry which is preliminary data.</text>
</comment>
<evidence type="ECO:0000313" key="3">
    <source>
        <dbReference type="Proteomes" id="UP000076858"/>
    </source>
</evidence>
<feature type="compositionally biased region" description="Low complexity" evidence="1">
    <location>
        <begin position="392"/>
        <end position="401"/>
    </location>
</feature>
<dbReference type="EMBL" id="LRGB01000512">
    <property type="protein sequence ID" value="KZS18764.1"/>
    <property type="molecule type" value="Genomic_DNA"/>
</dbReference>
<evidence type="ECO:0000313" key="2">
    <source>
        <dbReference type="EMBL" id="KZS18764.1"/>
    </source>
</evidence>
<name>A0A162PDV2_9CRUS</name>
<feature type="compositionally biased region" description="Low complexity" evidence="1">
    <location>
        <begin position="124"/>
        <end position="133"/>
    </location>
</feature>
<feature type="region of interest" description="Disordered" evidence="1">
    <location>
        <begin position="120"/>
        <end position="157"/>
    </location>
</feature>
<protein>
    <submittedName>
        <fullName evidence="2">Uncharacterized protein</fullName>
    </submittedName>
</protein>
<reference evidence="2 3" key="1">
    <citation type="submission" date="2016-03" db="EMBL/GenBank/DDBJ databases">
        <title>EvidentialGene: Evidence-directed Construction of Genes on Genomes.</title>
        <authorList>
            <person name="Gilbert D.G."/>
            <person name="Choi J.-H."/>
            <person name="Mockaitis K."/>
            <person name="Colbourne J."/>
            <person name="Pfrender M."/>
        </authorList>
    </citation>
    <scope>NUCLEOTIDE SEQUENCE [LARGE SCALE GENOMIC DNA]</scope>
    <source>
        <strain evidence="2 3">Xinb3</strain>
        <tissue evidence="2">Complete organism</tissue>
    </source>
</reference>
<dbReference type="OrthoDB" id="6355072at2759"/>
<sequence>MSGYGVILNGGTAENFTLGTVEGHQDPTGVTYDEWEPEDLVATVQFLATLDDRLPHSAYVIPGSSTEEAEGLVELSPFCNNNSTAVEEDDEADVNLVETMNTTSSSVEEANEPLLSSTTLLGDASAPSAPSAALSDITAEENSVSSAAQTPSSIEERSIIRTSNKPTHLKRVSFGSTKGSMVETLIYESPQTDEGPSATSAGWSKTNISKSKNLRSVIGAVPESLPEETVALLSSESARSASKVRVTYFESKRPLTLPSPEASDAEWDDMAEPPPQQQQLNYTRQPSTESGQDNPFRPDGDLSREADELVELLRGGRVSISEVLKNKDGSQQPEPTYIDEEQPSSEQAVQVSGSSPPRNTSTPSSPASKADSPDSGRINGNLTEQEKKAAEAAESSSVEVQRGVVAPVAGESQVEHVVIKKKSKCQCCVIQ</sequence>
<keyword evidence="3" id="KW-1185">Reference proteome</keyword>
<feature type="compositionally biased region" description="Basic and acidic residues" evidence="1">
    <location>
        <begin position="296"/>
        <end position="307"/>
    </location>
</feature>
<accession>A0A162PDV2</accession>
<gene>
    <name evidence="2" type="ORF">APZ42_015353</name>
</gene>
<evidence type="ECO:0000256" key="1">
    <source>
        <dbReference type="SAM" id="MobiDB-lite"/>
    </source>
</evidence>
<organism evidence="2 3">
    <name type="scientific">Daphnia magna</name>
    <dbReference type="NCBI Taxonomy" id="35525"/>
    <lineage>
        <taxon>Eukaryota</taxon>
        <taxon>Metazoa</taxon>
        <taxon>Ecdysozoa</taxon>
        <taxon>Arthropoda</taxon>
        <taxon>Crustacea</taxon>
        <taxon>Branchiopoda</taxon>
        <taxon>Diplostraca</taxon>
        <taxon>Cladocera</taxon>
        <taxon>Anomopoda</taxon>
        <taxon>Daphniidae</taxon>
        <taxon>Daphnia</taxon>
    </lineage>
</organism>
<feature type="compositionally biased region" description="Polar residues" evidence="1">
    <location>
        <begin position="277"/>
        <end position="293"/>
    </location>
</feature>
<feature type="compositionally biased region" description="Polar residues" evidence="1">
    <location>
        <begin position="140"/>
        <end position="151"/>
    </location>
</feature>
<dbReference type="Proteomes" id="UP000076858">
    <property type="component" value="Unassembled WGS sequence"/>
</dbReference>
<dbReference type="AlphaFoldDB" id="A0A162PDV2"/>
<feature type="region of interest" description="Disordered" evidence="1">
    <location>
        <begin position="252"/>
        <end position="307"/>
    </location>
</feature>